<accession>A0A0U4KQN8</accession>
<feature type="region of interest" description="Disordered" evidence="1">
    <location>
        <begin position="91"/>
        <end position="115"/>
    </location>
</feature>
<organism evidence="2 3">
    <name type="scientific">Arthrobacter phage RAP15</name>
    <dbReference type="NCBI Taxonomy" id="1772312"/>
    <lineage>
        <taxon>Viruses</taxon>
        <taxon>Duplodnaviria</taxon>
        <taxon>Heunggongvirae</taxon>
        <taxon>Uroviricota</taxon>
        <taxon>Caudoviricetes</taxon>
        <taxon>Korravirus</taxon>
        <taxon>Korravirus korra</taxon>
    </lineage>
</organism>
<name>A0A0U4KQN8_9CAUD</name>
<reference evidence="2 3" key="1">
    <citation type="submission" date="2015-11" db="EMBL/GenBank/DDBJ databases">
        <authorList>
            <person name="Lee I.Y."/>
            <person name="Jacobs-Sera D."/>
            <person name="Guerrero C.A."/>
            <person name="Bowman C.A."/>
            <person name="Russell D.A."/>
            <person name="Pope W.H."/>
            <person name="Hatfull G.F."/>
        </authorList>
    </citation>
    <scope>NUCLEOTIDE SEQUENCE [LARGE SCALE GENOMIC DNA]</scope>
</reference>
<protein>
    <submittedName>
        <fullName evidence="2">Uncharacterized protein</fullName>
    </submittedName>
</protein>
<proteinExistence type="predicted"/>
<evidence type="ECO:0000313" key="3">
    <source>
        <dbReference type="Proteomes" id="UP000223741"/>
    </source>
</evidence>
<gene>
    <name evidence="2" type="primary">37</name>
    <name evidence="2" type="ORF">RAP15_37</name>
</gene>
<sequence>MPKINRRPQITEKSESTEKGVTALMRLNWLEAASNNAVGYANKYADEPFKAQATAELRDAHRLMLELLYDPTIRGPQDLGGRYVKARAEQLSKSYEKPVRSHDWTPTNEESEPPF</sequence>
<evidence type="ECO:0000256" key="1">
    <source>
        <dbReference type="SAM" id="MobiDB-lite"/>
    </source>
</evidence>
<dbReference type="Proteomes" id="UP000223741">
    <property type="component" value="Segment"/>
</dbReference>
<feature type="compositionally biased region" description="Basic and acidic residues" evidence="1">
    <location>
        <begin position="91"/>
        <end position="103"/>
    </location>
</feature>
<dbReference type="EMBL" id="KU160662">
    <property type="protein sequence ID" value="ALY10056.1"/>
    <property type="molecule type" value="Genomic_DNA"/>
</dbReference>
<evidence type="ECO:0000313" key="2">
    <source>
        <dbReference type="EMBL" id="ALY10056.1"/>
    </source>
</evidence>